<keyword evidence="3" id="KW-0645">Protease</keyword>
<dbReference type="GO" id="GO:0006508">
    <property type="term" value="P:proteolysis"/>
    <property type="evidence" value="ECO:0007669"/>
    <property type="project" value="UniProtKB-KW"/>
</dbReference>
<dbReference type="InterPro" id="IPR043504">
    <property type="entry name" value="Peptidase_S1_PA_chymotrypsin"/>
</dbReference>
<dbReference type="Pfam" id="PF13365">
    <property type="entry name" value="Trypsin_2"/>
    <property type="match status" value="1"/>
</dbReference>
<dbReference type="GO" id="GO:0004252">
    <property type="term" value="F:serine-type endopeptidase activity"/>
    <property type="evidence" value="ECO:0007669"/>
    <property type="project" value="InterPro"/>
</dbReference>
<keyword evidence="3" id="KW-0378">Hydrolase</keyword>
<evidence type="ECO:0000313" key="3">
    <source>
        <dbReference type="EMBL" id="RPA76937.1"/>
    </source>
</evidence>
<dbReference type="InterPro" id="IPR009003">
    <property type="entry name" value="Peptidase_S1_PA"/>
</dbReference>
<dbReference type="AlphaFoldDB" id="A0A3N4HUJ9"/>
<organism evidence="3 4">
    <name type="scientific">Ascobolus immersus RN42</name>
    <dbReference type="NCBI Taxonomy" id="1160509"/>
    <lineage>
        <taxon>Eukaryota</taxon>
        <taxon>Fungi</taxon>
        <taxon>Dikarya</taxon>
        <taxon>Ascomycota</taxon>
        <taxon>Pezizomycotina</taxon>
        <taxon>Pezizomycetes</taxon>
        <taxon>Pezizales</taxon>
        <taxon>Ascobolaceae</taxon>
        <taxon>Ascobolus</taxon>
    </lineage>
</organism>
<dbReference type="Proteomes" id="UP000275078">
    <property type="component" value="Unassembled WGS sequence"/>
</dbReference>
<dbReference type="InterPro" id="IPR050966">
    <property type="entry name" value="Glutamyl_endopeptidase"/>
</dbReference>
<evidence type="ECO:0000313" key="4">
    <source>
        <dbReference type="Proteomes" id="UP000275078"/>
    </source>
</evidence>
<proteinExistence type="inferred from homology"/>
<keyword evidence="2" id="KW-0732">Signal</keyword>
<evidence type="ECO:0000256" key="1">
    <source>
        <dbReference type="ARBA" id="ARBA00007664"/>
    </source>
</evidence>
<keyword evidence="4" id="KW-1185">Reference proteome</keyword>
<dbReference type="InterPro" id="IPR001314">
    <property type="entry name" value="Peptidase_S1A"/>
</dbReference>
<dbReference type="Gene3D" id="2.40.10.10">
    <property type="entry name" value="Trypsin-like serine proteases"/>
    <property type="match status" value="2"/>
</dbReference>
<dbReference type="PRINTS" id="PR00722">
    <property type="entry name" value="CHYMOTRYPSIN"/>
</dbReference>
<dbReference type="PANTHER" id="PTHR15462">
    <property type="entry name" value="SERINE PROTEASE"/>
    <property type="match status" value="1"/>
</dbReference>
<dbReference type="PROSITE" id="PS00134">
    <property type="entry name" value="TRYPSIN_HIS"/>
    <property type="match status" value="1"/>
</dbReference>
<protein>
    <submittedName>
        <fullName evidence="3">Trypsin-like serine protease</fullName>
    </submittedName>
</protein>
<accession>A0A3N4HUJ9</accession>
<evidence type="ECO:0000256" key="2">
    <source>
        <dbReference type="ARBA" id="ARBA00022729"/>
    </source>
</evidence>
<dbReference type="SUPFAM" id="SSF50494">
    <property type="entry name" value="Trypsin-like serine proteases"/>
    <property type="match status" value="1"/>
</dbReference>
<gene>
    <name evidence="3" type="ORF">BJ508DRAFT_417363</name>
</gene>
<comment type="similarity">
    <text evidence="1">Belongs to the peptidase S1 family.</text>
</comment>
<name>A0A3N4HUJ9_ASCIM</name>
<sequence>MASAKPNVWTLNVPADKAPAEETIALKYVNPARPGETIESVFEIDGRTVVPPQDFGPGGKYRSIVKLFCRFENQPESDKRQILGTGWLIRPDLLVTAGHCVYDWNKNLGRAVEIKAYIGYSGRDKYKSDDVQFRRGAKVVTSPGWLSSKLNKNNDLALVRLDKPFTGITPIKYLNTPLVGAAQLGVVGYPADLSKESTEEKGAEMYEMFATVAFDRNRSDLNMLDYPISTYGGQSGSPVLAITKDGLVSVGIHTYGGTARNSATPIGPTSAKANPLEDYIKLIDDSAPVSSPRTLQLEAAAKPETTINIGAGGNFSNSGNLTIGESDLDTEGFIDILKTVGRVALPVAKGVLSFAPVAALGPVGAVLAPLAGIAIDAVGKLTEGGFENDGASLTDTIRESGAVNRAVLGEAALAAVLQLPQETLEEEGILTDMKDFFGRHYAMVKKVAPAIRDAVLEPGFRIALDISREQQQLVFDLKRGKRTPIPQRRELPGAESLTESAFGDASENFLCGLVRGPTLVVDGAEGFWGDFVDFAKKGVQVVAPIVLPGPVGGIVSNLVDKIPRPESGFENDGPDNAISKSFETLAQRSLLGEAALQALIKKDNRFLSELQLDGEDGEPESIFDKIKSGIQFLAPKVISALPHVISAVTPIVQGLVTKSEGSFVTQPVIHNGKQNGLAAPKGHTLGRKRSMLGLIEQEHQKTTARQAVGVLA</sequence>
<dbReference type="InterPro" id="IPR018114">
    <property type="entry name" value="TRYPSIN_HIS"/>
</dbReference>
<dbReference type="EMBL" id="ML119734">
    <property type="protein sequence ID" value="RPA76937.1"/>
    <property type="molecule type" value="Genomic_DNA"/>
</dbReference>
<dbReference type="PANTHER" id="PTHR15462:SF8">
    <property type="entry name" value="SERINE PROTEASE"/>
    <property type="match status" value="1"/>
</dbReference>
<dbReference type="OrthoDB" id="3693942at2759"/>
<reference evidence="3 4" key="1">
    <citation type="journal article" date="2018" name="Nat. Ecol. Evol.">
        <title>Pezizomycetes genomes reveal the molecular basis of ectomycorrhizal truffle lifestyle.</title>
        <authorList>
            <person name="Murat C."/>
            <person name="Payen T."/>
            <person name="Noel B."/>
            <person name="Kuo A."/>
            <person name="Morin E."/>
            <person name="Chen J."/>
            <person name="Kohler A."/>
            <person name="Krizsan K."/>
            <person name="Balestrini R."/>
            <person name="Da Silva C."/>
            <person name="Montanini B."/>
            <person name="Hainaut M."/>
            <person name="Levati E."/>
            <person name="Barry K.W."/>
            <person name="Belfiori B."/>
            <person name="Cichocki N."/>
            <person name="Clum A."/>
            <person name="Dockter R.B."/>
            <person name="Fauchery L."/>
            <person name="Guy J."/>
            <person name="Iotti M."/>
            <person name="Le Tacon F."/>
            <person name="Lindquist E.A."/>
            <person name="Lipzen A."/>
            <person name="Malagnac F."/>
            <person name="Mello A."/>
            <person name="Molinier V."/>
            <person name="Miyauchi S."/>
            <person name="Poulain J."/>
            <person name="Riccioni C."/>
            <person name="Rubini A."/>
            <person name="Sitrit Y."/>
            <person name="Splivallo R."/>
            <person name="Traeger S."/>
            <person name="Wang M."/>
            <person name="Zifcakova L."/>
            <person name="Wipf D."/>
            <person name="Zambonelli A."/>
            <person name="Paolocci F."/>
            <person name="Nowrousian M."/>
            <person name="Ottonello S."/>
            <person name="Baldrian P."/>
            <person name="Spatafora J.W."/>
            <person name="Henrissat B."/>
            <person name="Nagy L.G."/>
            <person name="Aury J.M."/>
            <person name="Wincker P."/>
            <person name="Grigoriev I.V."/>
            <person name="Bonfante P."/>
            <person name="Martin F.M."/>
        </authorList>
    </citation>
    <scope>NUCLEOTIDE SEQUENCE [LARGE SCALE GENOMIC DNA]</scope>
    <source>
        <strain evidence="3 4">RN42</strain>
    </source>
</reference>
<dbReference type="STRING" id="1160509.A0A3N4HUJ9"/>